<accession>A0AC35FDC6</accession>
<dbReference type="WBParaSite" id="PS1159_v2.g16293.t1">
    <property type="protein sequence ID" value="PS1159_v2.g16293.t1"/>
    <property type="gene ID" value="PS1159_v2.g16293"/>
</dbReference>
<reference evidence="2" key="1">
    <citation type="submission" date="2022-11" db="UniProtKB">
        <authorList>
            <consortium name="WormBaseParasite"/>
        </authorList>
    </citation>
    <scope>IDENTIFICATION</scope>
</reference>
<evidence type="ECO:0000313" key="2">
    <source>
        <dbReference type="WBParaSite" id="PS1159_v2.g16293.t1"/>
    </source>
</evidence>
<name>A0AC35FDC6_9BILA</name>
<sequence length="292" mass="33482">MEPMFLPWILNNRKRHGSIGLPEIQIIKKPRLSKKPQFRFISFCQRDLAEMCRLIFVYSKIPYEDITIHDIEFDKITSEVGPKMYGPMLEWNGKMIHGTDAIGRMLAKMYGLAGAGIYEQAQADTIIGIVSNLSNSVIEYTKGTFGFENFDEEKCYNETFEPAVKKYFAMLEKYASQGPDNGFFFSSGVTYADFAVANIFELVASMHPELLMKYKNVNAITQRVFAIPQLKKYLASLPSMKEIMGKNLKLAIKRKWCSANQKELTIYKSNKINCYSVCKKSQQLQKKSINML</sequence>
<protein>
    <submittedName>
        <fullName evidence="2">Glutathione S-transferase</fullName>
    </submittedName>
</protein>
<evidence type="ECO:0000313" key="1">
    <source>
        <dbReference type="Proteomes" id="UP000887580"/>
    </source>
</evidence>
<dbReference type="Proteomes" id="UP000887580">
    <property type="component" value="Unplaced"/>
</dbReference>
<proteinExistence type="predicted"/>
<organism evidence="1 2">
    <name type="scientific">Panagrolaimus sp. PS1159</name>
    <dbReference type="NCBI Taxonomy" id="55785"/>
    <lineage>
        <taxon>Eukaryota</taxon>
        <taxon>Metazoa</taxon>
        <taxon>Ecdysozoa</taxon>
        <taxon>Nematoda</taxon>
        <taxon>Chromadorea</taxon>
        <taxon>Rhabditida</taxon>
        <taxon>Tylenchina</taxon>
        <taxon>Panagrolaimomorpha</taxon>
        <taxon>Panagrolaimoidea</taxon>
        <taxon>Panagrolaimidae</taxon>
        <taxon>Panagrolaimus</taxon>
    </lineage>
</organism>